<comment type="caution">
    <text evidence="1">The sequence shown here is derived from an EMBL/GenBank/DDBJ whole genome shotgun (WGS) entry which is preliminary data.</text>
</comment>
<dbReference type="Proteomes" id="UP001163324">
    <property type="component" value="Chromosome 8"/>
</dbReference>
<gene>
    <name evidence="1" type="ORF">N3K66_007790</name>
</gene>
<evidence type="ECO:0000313" key="2">
    <source>
        <dbReference type="Proteomes" id="UP001163324"/>
    </source>
</evidence>
<dbReference type="EMBL" id="CM047947">
    <property type="protein sequence ID" value="KAI9896768.1"/>
    <property type="molecule type" value="Genomic_DNA"/>
</dbReference>
<proteinExistence type="predicted"/>
<name>A0ACC0URZ2_9HYPO</name>
<evidence type="ECO:0000313" key="1">
    <source>
        <dbReference type="EMBL" id="KAI9896768.1"/>
    </source>
</evidence>
<sequence>MMHKGLCVVTDSPSPITVVLSGSMEPGIQRGDLIFLWNRNLFRDISVGDVVVYNVKDKDIPIVHRAIQRFGVGDEMKILTKGDNNARDDTDLYAKGQDYLERKDIIGSVVAYVPFVGYFTILMSDYPWVKTAFLGMLGFFALLGRE</sequence>
<reference evidence="1" key="1">
    <citation type="submission" date="2022-10" db="EMBL/GenBank/DDBJ databases">
        <title>Complete Genome of Trichothecium roseum strain YXFP-22015, a Plant Pathogen Isolated from Citrus.</title>
        <authorList>
            <person name="Wang Y."/>
            <person name="Zhu L."/>
        </authorList>
    </citation>
    <scope>NUCLEOTIDE SEQUENCE</scope>
    <source>
        <strain evidence="1">YXFP-22015</strain>
    </source>
</reference>
<organism evidence="1 2">
    <name type="scientific">Trichothecium roseum</name>
    <dbReference type="NCBI Taxonomy" id="47278"/>
    <lineage>
        <taxon>Eukaryota</taxon>
        <taxon>Fungi</taxon>
        <taxon>Dikarya</taxon>
        <taxon>Ascomycota</taxon>
        <taxon>Pezizomycotina</taxon>
        <taxon>Sordariomycetes</taxon>
        <taxon>Hypocreomycetidae</taxon>
        <taxon>Hypocreales</taxon>
        <taxon>Hypocreales incertae sedis</taxon>
        <taxon>Trichothecium</taxon>
    </lineage>
</organism>
<accession>A0ACC0URZ2</accession>
<protein>
    <submittedName>
        <fullName evidence="1">Uncharacterized protein</fullName>
    </submittedName>
</protein>
<keyword evidence="2" id="KW-1185">Reference proteome</keyword>